<proteinExistence type="predicted"/>
<dbReference type="InterPro" id="IPR000160">
    <property type="entry name" value="GGDEF_dom"/>
</dbReference>
<name>A0ABV7CP91_9GAMM</name>
<evidence type="ECO:0000256" key="2">
    <source>
        <dbReference type="ARBA" id="ARBA00034247"/>
    </source>
</evidence>
<feature type="domain" description="GGDEF" evidence="4">
    <location>
        <begin position="221"/>
        <end position="351"/>
    </location>
</feature>
<evidence type="ECO:0000256" key="1">
    <source>
        <dbReference type="ARBA" id="ARBA00012528"/>
    </source>
</evidence>
<keyword evidence="3" id="KW-1133">Transmembrane helix</keyword>
<evidence type="ECO:0000259" key="4">
    <source>
        <dbReference type="PROSITE" id="PS50887"/>
    </source>
</evidence>
<feature type="transmembrane region" description="Helical" evidence="3">
    <location>
        <begin position="123"/>
        <end position="141"/>
    </location>
</feature>
<dbReference type="PANTHER" id="PTHR45138">
    <property type="entry name" value="REGULATORY COMPONENTS OF SENSORY TRANSDUCTION SYSTEM"/>
    <property type="match status" value="1"/>
</dbReference>
<feature type="transmembrane region" description="Helical" evidence="3">
    <location>
        <begin position="27"/>
        <end position="45"/>
    </location>
</feature>
<dbReference type="Gene3D" id="3.30.70.270">
    <property type="match status" value="1"/>
</dbReference>
<dbReference type="SMART" id="SM00267">
    <property type="entry name" value="GGDEF"/>
    <property type="match status" value="1"/>
</dbReference>
<feature type="transmembrane region" description="Helical" evidence="3">
    <location>
        <begin position="75"/>
        <end position="97"/>
    </location>
</feature>
<feature type="transmembrane region" description="Helical" evidence="3">
    <location>
        <begin position="51"/>
        <end position="68"/>
    </location>
</feature>
<dbReference type="PANTHER" id="PTHR45138:SF9">
    <property type="entry name" value="DIGUANYLATE CYCLASE DGCM-RELATED"/>
    <property type="match status" value="1"/>
</dbReference>
<comment type="caution">
    <text evidence="5">The sequence shown here is derived from an EMBL/GenBank/DDBJ whole genome shotgun (WGS) entry which is preliminary data.</text>
</comment>
<dbReference type="NCBIfam" id="TIGR00254">
    <property type="entry name" value="GGDEF"/>
    <property type="match status" value="1"/>
</dbReference>
<comment type="catalytic activity">
    <reaction evidence="2">
        <text>2 GTP = 3',3'-c-di-GMP + 2 diphosphate</text>
        <dbReference type="Rhea" id="RHEA:24898"/>
        <dbReference type="ChEBI" id="CHEBI:33019"/>
        <dbReference type="ChEBI" id="CHEBI:37565"/>
        <dbReference type="ChEBI" id="CHEBI:58805"/>
        <dbReference type="EC" id="2.7.7.65"/>
    </reaction>
</comment>
<keyword evidence="6" id="KW-1185">Reference proteome</keyword>
<feature type="transmembrane region" description="Helical" evidence="3">
    <location>
        <begin position="153"/>
        <end position="174"/>
    </location>
</feature>
<dbReference type="RefSeq" id="WP_377127938.1">
    <property type="nucleotide sequence ID" value="NZ_JBHRSD010000040.1"/>
</dbReference>
<keyword evidence="3" id="KW-0472">Membrane</keyword>
<organism evidence="5 6">
    <name type="scientific">Pseudoalteromonas fenneropenaei</name>
    <dbReference type="NCBI Taxonomy" id="1737459"/>
    <lineage>
        <taxon>Bacteria</taxon>
        <taxon>Pseudomonadati</taxon>
        <taxon>Pseudomonadota</taxon>
        <taxon>Gammaproteobacteria</taxon>
        <taxon>Alteromonadales</taxon>
        <taxon>Pseudoalteromonadaceae</taxon>
        <taxon>Pseudoalteromonas</taxon>
    </lineage>
</organism>
<gene>
    <name evidence="5" type="ORF">ACFOEE_18580</name>
</gene>
<dbReference type="Proteomes" id="UP001595453">
    <property type="component" value="Unassembled WGS sequence"/>
</dbReference>
<dbReference type="InterPro" id="IPR043128">
    <property type="entry name" value="Rev_trsase/Diguanyl_cyclase"/>
</dbReference>
<dbReference type="PROSITE" id="PS50887">
    <property type="entry name" value="GGDEF"/>
    <property type="match status" value="1"/>
</dbReference>
<evidence type="ECO:0000313" key="6">
    <source>
        <dbReference type="Proteomes" id="UP001595453"/>
    </source>
</evidence>
<dbReference type="EMBL" id="JBHRSD010000040">
    <property type="protein sequence ID" value="MFC3034514.1"/>
    <property type="molecule type" value="Genomic_DNA"/>
</dbReference>
<reference evidence="6" key="1">
    <citation type="journal article" date="2019" name="Int. J. Syst. Evol. Microbiol.">
        <title>The Global Catalogue of Microorganisms (GCM) 10K type strain sequencing project: providing services to taxonomists for standard genome sequencing and annotation.</title>
        <authorList>
            <consortium name="The Broad Institute Genomics Platform"/>
            <consortium name="The Broad Institute Genome Sequencing Center for Infectious Disease"/>
            <person name="Wu L."/>
            <person name="Ma J."/>
        </authorList>
    </citation>
    <scope>NUCLEOTIDE SEQUENCE [LARGE SCALE GENOMIC DNA]</scope>
    <source>
        <strain evidence="6">KCTC 42730</strain>
    </source>
</reference>
<sequence length="361" mass="40515">MSVTVYDHPHSEPDKVEVLKYKLFRQVAWYCLLLHLLLIGVFAHLGVTLLAWVNVGSVATWGIGIWLLDKGNSSLALRIFCAEVAIHASLVCAHLGMSLGFQYYLWTVSCLVLLDYQLKLSHAVVAALIMIATFALLNLGYADITYHYAYPELVPYVHVLNVLICGIPMIYTIGQIREITFKQRHELAELAAIDPLTQLYNRRYATGLIHQAHESSLQTQTPLCVVMADIDHFKRINDSFGHDKGDDILRNVTEQLRLHMHPADIPVRWGGEEFLLVLSPCSLGQAMARMESLRIAIAEHAFAHNMLRVTMSFGVVEWGKDMDFKSVLQHADAALYDSKHAGRNKVTAAPVMSITSQRTKP</sequence>
<dbReference type="EC" id="2.7.7.65" evidence="1"/>
<evidence type="ECO:0000256" key="3">
    <source>
        <dbReference type="SAM" id="Phobius"/>
    </source>
</evidence>
<keyword evidence="3" id="KW-0812">Transmembrane</keyword>
<dbReference type="CDD" id="cd01949">
    <property type="entry name" value="GGDEF"/>
    <property type="match status" value="1"/>
</dbReference>
<dbReference type="InterPro" id="IPR029787">
    <property type="entry name" value="Nucleotide_cyclase"/>
</dbReference>
<dbReference type="Pfam" id="PF00990">
    <property type="entry name" value="GGDEF"/>
    <property type="match status" value="1"/>
</dbReference>
<dbReference type="SUPFAM" id="SSF55073">
    <property type="entry name" value="Nucleotide cyclase"/>
    <property type="match status" value="1"/>
</dbReference>
<accession>A0ABV7CP91</accession>
<evidence type="ECO:0000313" key="5">
    <source>
        <dbReference type="EMBL" id="MFC3034514.1"/>
    </source>
</evidence>
<protein>
    <recommendedName>
        <fullName evidence="1">diguanylate cyclase</fullName>
        <ecNumber evidence="1">2.7.7.65</ecNumber>
    </recommendedName>
</protein>
<dbReference type="InterPro" id="IPR050469">
    <property type="entry name" value="Diguanylate_Cyclase"/>
</dbReference>